<reference evidence="3 4" key="1">
    <citation type="submission" date="2019-09" db="EMBL/GenBank/DDBJ databases">
        <authorList>
            <consortium name="PulseNet: The National Subtyping Network for Foodborne Disease Surveillance"/>
            <person name="Tarr C.L."/>
            <person name="Trees E."/>
            <person name="Katz L.S."/>
            <person name="Carleton-Romer H.A."/>
            <person name="Stroika S."/>
            <person name="Kucerova Z."/>
            <person name="Roache K.F."/>
            <person name="Sabol A.L."/>
            <person name="Besser J."/>
            <person name="Gerner-Smidt P."/>
        </authorList>
    </citation>
    <scope>NUCLEOTIDE SEQUENCE [LARGE SCALE GENOMIC DNA]</scope>
    <source>
        <strain evidence="3 4">PNUSAL005692</strain>
    </source>
</reference>
<dbReference type="EMBL" id="AALGDA010000007">
    <property type="protein sequence ID" value="ECY9782064.1"/>
    <property type="molecule type" value="Genomic_DNA"/>
</dbReference>
<dbReference type="EMBL" id="AALGDA010000204">
    <property type="protein sequence ID" value="ECY9784637.1"/>
    <property type="molecule type" value="Genomic_DNA"/>
</dbReference>
<feature type="domain" description="Anti-bacteriophage protein A/HamA C-terminal" evidence="1">
    <location>
        <begin position="21"/>
        <end position="300"/>
    </location>
</feature>
<protein>
    <submittedName>
        <fullName evidence="3">DUF1837 domain-containing protein</fullName>
    </submittedName>
</protein>
<proteinExistence type="predicted"/>
<dbReference type="RefSeq" id="WP_104869855.1">
    <property type="nucleotide sequence ID" value="NZ_JBGDKU010000008.1"/>
</dbReference>
<dbReference type="Pfam" id="PF08878">
    <property type="entry name" value="HamA"/>
    <property type="match status" value="1"/>
</dbReference>
<comment type="caution">
    <text evidence="3">The sequence shown here is derived from an EMBL/GenBank/DDBJ whole genome shotgun (WGS) entry which is preliminary data.</text>
</comment>
<name>A0AAD2MJS9_LISMN</name>
<evidence type="ECO:0000313" key="3">
    <source>
        <dbReference type="EMBL" id="ECY9784637.1"/>
    </source>
</evidence>
<sequence>MNNSFLSSTISNPEEFDKVFTEVTHDGSLGLVNENEIRIFQMNIQDYHFLLDELKDFLDINIGRYVLSRAARDGLEKSGKRENIASKASRLLRSKGKIDIKGTGNELGEMLIYIFLEKVLGAPKLMSKVELDFLGNTSETETVHLHSTTHDGAEINQLVFGASSIVGDLGDAISQVEHTLLKINVSKREEIKLIEENILSESFDDETTKKIMQLLIPSEKAVPHPEPAYGIFLGYTLGIDHSNRTPSQYEQQAQQKIKDDIAVNIPRIAENINKSNLSGYSFYIYILPFNDAENDKLDIMDYVLGGGNL</sequence>
<dbReference type="Proteomes" id="UP000489121">
    <property type="component" value="Unassembled WGS sequence"/>
</dbReference>
<evidence type="ECO:0000313" key="2">
    <source>
        <dbReference type="EMBL" id="ECY9782064.1"/>
    </source>
</evidence>
<evidence type="ECO:0000313" key="4">
    <source>
        <dbReference type="Proteomes" id="UP000489121"/>
    </source>
</evidence>
<gene>
    <name evidence="2" type="ORF">F6515_03585</name>
    <name evidence="3" type="ORF">F6515_16870</name>
</gene>
<accession>A0AAD2MJS9</accession>
<dbReference type="AlphaFoldDB" id="A0AAD2MJS9"/>
<dbReference type="InterPro" id="IPR014976">
    <property type="entry name" value="AbpA_HamA_C"/>
</dbReference>
<evidence type="ECO:0000259" key="1">
    <source>
        <dbReference type="Pfam" id="PF08878"/>
    </source>
</evidence>
<organism evidence="3 4">
    <name type="scientific">Listeria monocytogenes</name>
    <dbReference type="NCBI Taxonomy" id="1639"/>
    <lineage>
        <taxon>Bacteria</taxon>
        <taxon>Bacillati</taxon>
        <taxon>Bacillota</taxon>
        <taxon>Bacilli</taxon>
        <taxon>Bacillales</taxon>
        <taxon>Listeriaceae</taxon>
        <taxon>Listeria</taxon>
    </lineage>
</organism>